<accession>A0A078MEB2</accession>
<protein>
    <submittedName>
        <fullName evidence="2">Uncharacterized protein</fullName>
    </submittedName>
</protein>
<dbReference type="PATRIC" id="fig|1461581.3.peg.2168"/>
<keyword evidence="1" id="KW-1133">Transmembrane helix</keyword>
<keyword evidence="1" id="KW-0472">Membrane</keyword>
<proteinExistence type="predicted"/>
<name>A0A078MEB2_9PSED</name>
<feature type="transmembrane region" description="Helical" evidence="1">
    <location>
        <begin position="235"/>
        <end position="256"/>
    </location>
</feature>
<keyword evidence="1" id="KW-0812">Transmembrane</keyword>
<dbReference type="AlphaFoldDB" id="A0A078MEB2"/>
<gene>
    <name evidence="2" type="ORF">BN1049_02199</name>
</gene>
<dbReference type="OrthoDB" id="7009097at2"/>
<organism evidence="2">
    <name type="scientific">Pseudomonas saudimassiliensis</name>
    <dbReference type="NCBI Taxonomy" id="1461581"/>
    <lineage>
        <taxon>Bacteria</taxon>
        <taxon>Pseudomonadati</taxon>
        <taxon>Pseudomonadota</taxon>
        <taxon>Gammaproteobacteria</taxon>
        <taxon>Pseudomonadales</taxon>
        <taxon>Pseudomonadaceae</taxon>
        <taxon>Pseudomonas</taxon>
    </lineage>
</organism>
<dbReference type="EMBL" id="LK391969">
    <property type="protein sequence ID" value="CEF27252.1"/>
    <property type="molecule type" value="Genomic_DNA"/>
</dbReference>
<evidence type="ECO:0000313" key="2">
    <source>
        <dbReference type="EMBL" id="CEA05653.1"/>
    </source>
</evidence>
<reference evidence="2" key="1">
    <citation type="submission" date="2014-07" db="EMBL/GenBank/DDBJ databases">
        <authorList>
            <person name="Urmite Genomes Urmite Genomes"/>
        </authorList>
    </citation>
    <scope>NUCLEOTIDE SEQUENCE</scope>
    <source>
        <strain evidence="2">12M76_air</strain>
    </source>
</reference>
<sequence>MNDDQTHSAAPDTPPVRDPFAHARPSEFYWIQLKPVFKGRLMLHGERLAQIAVTRERVAQLELLRLQLRIEDETVPPDTNFIEVLIDHRHQRVRFGPLTGLRIFPPQRGLAGFMLAQLIDWCQRHCADYAVTPIVLQASEVPTEESRQIRERLFKRAGFHLTWTNDARTEGKAQANRVKDLVASWNVERVQQLHIADTLRQLREQETLNRQQQGQLTSLQATLDEYKRNDIGHRFAIGCLIVFSIFQALMLLWVVLR</sequence>
<dbReference type="RefSeq" id="WP_044499907.1">
    <property type="nucleotide sequence ID" value="NZ_LK391969.1"/>
</dbReference>
<dbReference type="EMBL" id="LM997413">
    <property type="protein sequence ID" value="CEA05653.1"/>
    <property type="molecule type" value="Genomic_DNA"/>
</dbReference>
<evidence type="ECO:0000256" key="1">
    <source>
        <dbReference type="SAM" id="Phobius"/>
    </source>
</evidence>